<dbReference type="SUPFAM" id="SSF55594">
    <property type="entry name" value="HPr-like"/>
    <property type="match status" value="1"/>
</dbReference>
<dbReference type="InterPro" id="IPR000032">
    <property type="entry name" value="HPr-like"/>
</dbReference>
<accession>A0A9D1EMV2</accession>
<organism evidence="2 3">
    <name type="scientific">Candidatus Faeciplasma gallinarum</name>
    <dbReference type="NCBI Taxonomy" id="2840799"/>
    <lineage>
        <taxon>Bacteria</taxon>
        <taxon>Bacillati</taxon>
        <taxon>Bacillota</taxon>
        <taxon>Clostridia</taxon>
        <taxon>Eubacteriales</taxon>
        <taxon>Oscillospiraceae</taxon>
        <taxon>Oscillospiraceae incertae sedis</taxon>
        <taxon>Candidatus Faeciplasma</taxon>
    </lineage>
</organism>
<gene>
    <name evidence="2" type="ORF">IAD01_02205</name>
</gene>
<dbReference type="AlphaFoldDB" id="A0A9D1EMV2"/>
<dbReference type="Gene3D" id="3.30.1340.10">
    <property type="entry name" value="HPr-like"/>
    <property type="match status" value="1"/>
</dbReference>
<dbReference type="InterPro" id="IPR035895">
    <property type="entry name" value="HPr-like_sf"/>
</dbReference>
<name>A0A9D1EMV2_9FIRM</name>
<dbReference type="EMBL" id="DVIR01000021">
    <property type="protein sequence ID" value="HIS24198.1"/>
    <property type="molecule type" value="Genomic_DNA"/>
</dbReference>
<feature type="domain" description="HPr" evidence="1">
    <location>
        <begin position="1"/>
        <end position="76"/>
    </location>
</feature>
<evidence type="ECO:0000313" key="3">
    <source>
        <dbReference type="Proteomes" id="UP000823982"/>
    </source>
</evidence>
<dbReference type="Proteomes" id="UP000823982">
    <property type="component" value="Unassembled WGS sequence"/>
</dbReference>
<proteinExistence type="predicted"/>
<dbReference type="PROSITE" id="PS51350">
    <property type="entry name" value="PTS_HPR_DOM"/>
    <property type="match status" value="1"/>
</dbReference>
<protein>
    <submittedName>
        <fullName evidence="2">HPr family phosphocarrier protein</fullName>
    </submittedName>
</protein>
<reference evidence="2" key="2">
    <citation type="journal article" date="2021" name="PeerJ">
        <title>Extensive microbial diversity within the chicken gut microbiome revealed by metagenomics and culture.</title>
        <authorList>
            <person name="Gilroy R."/>
            <person name="Ravi A."/>
            <person name="Getino M."/>
            <person name="Pursley I."/>
            <person name="Horton D.L."/>
            <person name="Alikhan N.F."/>
            <person name="Baker D."/>
            <person name="Gharbi K."/>
            <person name="Hall N."/>
            <person name="Watson M."/>
            <person name="Adriaenssens E.M."/>
            <person name="Foster-Nyarko E."/>
            <person name="Jarju S."/>
            <person name="Secka A."/>
            <person name="Antonio M."/>
            <person name="Oren A."/>
            <person name="Chaudhuri R.R."/>
            <person name="La Ragione R."/>
            <person name="Hildebrand F."/>
            <person name="Pallen M.J."/>
        </authorList>
    </citation>
    <scope>NUCLEOTIDE SEQUENCE</scope>
    <source>
        <strain evidence="2">CHK157-1446</strain>
    </source>
</reference>
<evidence type="ECO:0000259" key="1">
    <source>
        <dbReference type="PROSITE" id="PS51350"/>
    </source>
</evidence>
<evidence type="ECO:0000313" key="2">
    <source>
        <dbReference type="EMBL" id="HIS24198.1"/>
    </source>
</evidence>
<comment type="caution">
    <text evidence="2">The sequence shown here is derived from an EMBL/GenBank/DDBJ whole genome shotgun (WGS) entry which is preliminary data.</text>
</comment>
<sequence length="76" mass="8723">MNKFLIKLDTINDVKEFVNIISLCDYDVDLVSGRYSIDAKSIMGIFSLDLSRPVELQAHVDDCSELKKKLDRFLVK</sequence>
<reference evidence="2" key="1">
    <citation type="submission" date="2020-10" db="EMBL/GenBank/DDBJ databases">
        <authorList>
            <person name="Gilroy R."/>
        </authorList>
    </citation>
    <scope>NUCLEOTIDE SEQUENCE</scope>
    <source>
        <strain evidence="2">CHK157-1446</strain>
    </source>
</reference>